<keyword evidence="2 8" id="KW-0699">rRNA-binding</keyword>
<dbReference type="InterPro" id="IPR018192">
    <property type="entry name" value="Ribosomal_uS5_N_CS"/>
</dbReference>
<dbReference type="RefSeq" id="WP_093729239.1">
    <property type="nucleotide sequence ID" value="NZ_FMYW01000002.1"/>
</dbReference>
<dbReference type="InterPro" id="IPR005324">
    <property type="entry name" value="Ribosomal_uS5_C"/>
</dbReference>
<dbReference type="InterPro" id="IPR000851">
    <property type="entry name" value="Ribosomal_uS5"/>
</dbReference>
<dbReference type="HAMAP" id="MF_01307_B">
    <property type="entry name" value="Ribosomal_uS5_B"/>
    <property type="match status" value="1"/>
</dbReference>
<dbReference type="PROSITE" id="PS00585">
    <property type="entry name" value="RIBOSOMAL_S5"/>
    <property type="match status" value="1"/>
</dbReference>
<dbReference type="InterPro" id="IPR013810">
    <property type="entry name" value="Ribosomal_uS5_N"/>
</dbReference>
<dbReference type="GO" id="GO:0003735">
    <property type="term" value="F:structural constituent of ribosome"/>
    <property type="evidence" value="ECO:0007669"/>
    <property type="project" value="UniProtKB-UniRule"/>
</dbReference>
<evidence type="ECO:0000256" key="1">
    <source>
        <dbReference type="ARBA" id="ARBA00008945"/>
    </source>
</evidence>
<feature type="domain" description="S5 DRBM" evidence="10">
    <location>
        <begin position="17"/>
        <end position="80"/>
    </location>
</feature>
<dbReference type="PANTHER" id="PTHR48277">
    <property type="entry name" value="MITOCHONDRIAL RIBOSOMAL PROTEIN S5"/>
    <property type="match status" value="1"/>
</dbReference>
<dbReference type="GO" id="GO:0019843">
    <property type="term" value="F:rRNA binding"/>
    <property type="evidence" value="ECO:0007669"/>
    <property type="project" value="UniProtKB-UniRule"/>
</dbReference>
<dbReference type="SUPFAM" id="SSF54211">
    <property type="entry name" value="Ribosomal protein S5 domain 2-like"/>
    <property type="match status" value="1"/>
</dbReference>
<dbReference type="GO" id="GO:0005737">
    <property type="term" value="C:cytoplasm"/>
    <property type="evidence" value="ECO:0007669"/>
    <property type="project" value="UniProtKB-ARBA"/>
</dbReference>
<dbReference type="EMBL" id="FMYW01000002">
    <property type="protein sequence ID" value="SDC05389.1"/>
    <property type="molecule type" value="Genomic_DNA"/>
</dbReference>
<dbReference type="Proteomes" id="UP000198943">
    <property type="component" value="Unassembled WGS sequence"/>
</dbReference>
<dbReference type="InterPro" id="IPR005712">
    <property type="entry name" value="Ribosomal_uS5_bac-type"/>
</dbReference>
<dbReference type="InterPro" id="IPR020568">
    <property type="entry name" value="Ribosomal_Su5_D2-typ_SF"/>
</dbReference>
<evidence type="ECO:0000256" key="7">
    <source>
        <dbReference type="ARBA" id="ARBA00062000"/>
    </source>
</evidence>
<dbReference type="FunFam" id="3.30.230.10:FF:000002">
    <property type="entry name" value="30S ribosomal protein S5"/>
    <property type="match status" value="1"/>
</dbReference>
<keyword evidence="12" id="KW-1185">Reference proteome</keyword>
<sequence>MANFDKRDRREKPDDGFTEKVVFINRVAKVVKGGRRFTFAALVVVGDGKGHVGMGLGKAAEVPEAIRKGVDDAKKNLITVTMVGNTIPHEIIGVYGAGRVFLRPASEGTGVIAGGPVRAVLELAGIRDILTKCQGSHNPNNMVRATLEGLKGLKNLQSVAALRGKTPQEILG</sequence>
<protein>
    <recommendedName>
        <fullName evidence="6 8">Small ribosomal subunit protein uS5</fullName>
    </recommendedName>
</protein>
<comment type="subunit">
    <text evidence="7 8">Part of the 30S ribosomal subunit. Contacts proteins S4 and S8.</text>
</comment>
<organism evidence="11 12">
    <name type="scientific">Succiniclasticum ruminis</name>
    <dbReference type="NCBI Taxonomy" id="40841"/>
    <lineage>
        <taxon>Bacteria</taxon>
        <taxon>Bacillati</taxon>
        <taxon>Bacillota</taxon>
        <taxon>Negativicutes</taxon>
        <taxon>Acidaminococcales</taxon>
        <taxon>Acidaminococcaceae</taxon>
        <taxon>Succiniclasticum</taxon>
    </lineage>
</organism>
<keyword evidence="5 8" id="KW-0687">Ribonucleoprotein</keyword>
<dbReference type="Pfam" id="PF00333">
    <property type="entry name" value="Ribosomal_S5"/>
    <property type="match status" value="1"/>
</dbReference>
<evidence type="ECO:0000313" key="12">
    <source>
        <dbReference type="Proteomes" id="UP000198943"/>
    </source>
</evidence>
<evidence type="ECO:0000256" key="9">
    <source>
        <dbReference type="RuleBase" id="RU003823"/>
    </source>
</evidence>
<dbReference type="GO" id="GO:0042254">
    <property type="term" value="P:ribosome biogenesis"/>
    <property type="evidence" value="ECO:0007669"/>
    <property type="project" value="UniProtKB-ARBA"/>
</dbReference>
<evidence type="ECO:0000256" key="8">
    <source>
        <dbReference type="HAMAP-Rule" id="MF_01307"/>
    </source>
</evidence>
<evidence type="ECO:0000313" key="11">
    <source>
        <dbReference type="EMBL" id="SDC05389.1"/>
    </source>
</evidence>
<dbReference type="NCBIfam" id="TIGR01021">
    <property type="entry name" value="rpsE_bact"/>
    <property type="match status" value="1"/>
</dbReference>
<evidence type="ECO:0000256" key="2">
    <source>
        <dbReference type="ARBA" id="ARBA00022730"/>
    </source>
</evidence>
<keyword evidence="3 8" id="KW-0694">RNA-binding</keyword>
<dbReference type="SUPFAM" id="SSF54768">
    <property type="entry name" value="dsRNA-binding domain-like"/>
    <property type="match status" value="1"/>
</dbReference>
<evidence type="ECO:0000259" key="10">
    <source>
        <dbReference type="PROSITE" id="PS50881"/>
    </source>
</evidence>
<accession>A0A1G6IFU2</accession>
<comment type="similarity">
    <text evidence="1 8 9">Belongs to the universal ribosomal protein uS5 family.</text>
</comment>
<dbReference type="FunFam" id="3.30.160.20:FF:000001">
    <property type="entry name" value="30S ribosomal protein S5"/>
    <property type="match status" value="1"/>
</dbReference>
<dbReference type="Gene3D" id="3.30.230.10">
    <property type="match status" value="1"/>
</dbReference>
<dbReference type="GO" id="GO:0006412">
    <property type="term" value="P:translation"/>
    <property type="evidence" value="ECO:0007669"/>
    <property type="project" value="UniProtKB-UniRule"/>
</dbReference>
<comment type="function">
    <text evidence="8">Located at the back of the 30S subunit body where it stabilizes the conformation of the head with respect to the body.</text>
</comment>
<dbReference type="Gene3D" id="3.30.160.20">
    <property type="match status" value="1"/>
</dbReference>
<proteinExistence type="inferred from homology"/>
<dbReference type="Pfam" id="PF03719">
    <property type="entry name" value="Ribosomal_S5_C"/>
    <property type="match status" value="1"/>
</dbReference>
<dbReference type="InterPro" id="IPR014721">
    <property type="entry name" value="Ribsml_uS5_D2-typ_fold_subgr"/>
</dbReference>
<evidence type="ECO:0000256" key="6">
    <source>
        <dbReference type="ARBA" id="ARBA00035255"/>
    </source>
</evidence>
<comment type="function">
    <text evidence="8">With S4 and S12 plays an important role in translational accuracy.</text>
</comment>
<comment type="domain">
    <text evidence="8">The N-terminal domain interacts with the head of the 30S subunit; the C-terminal domain interacts with the body and contacts protein S4. The interaction surface between S4 and S5 is involved in control of translational fidelity.</text>
</comment>
<reference evidence="12" key="1">
    <citation type="submission" date="2016-10" db="EMBL/GenBank/DDBJ databases">
        <authorList>
            <person name="Varghese N."/>
            <person name="Submissions S."/>
        </authorList>
    </citation>
    <scope>NUCLEOTIDE SEQUENCE [LARGE SCALE GENOMIC DNA]</scope>
    <source>
        <strain evidence="12">DSM 11005</strain>
    </source>
</reference>
<gene>
    <name evidence="8" type="primary">rpsE</name>
    <name evidence="11" type="ORF">SAMN04487864_10255</name>
</gene>
<evidence type="ECO:0000256" key="5">
    <source>
        <dbReference type="ARBA" id="ARBA00023274"/>
    </source>
</evidence>
<dbReference type="GO" id="GO:0015935">
    <property type="term" value="C:small ribosomal subunit"/>
    <property type="evidence" value="ECO:0007669"/>
    <property type="project" value="InterPro"/>
</dbReference>
<name>A0A1G6IFU2_9FIRM</name>
<dbReference type="AlphaFoldDB" id="A0A1G6IFU2"/>
<dbReference type="PROSITE" id="PS50881">
    <property type="entry name" value="S5_DSRBD"/>
    <property type="match status" value="1"/>
</dbReference>
<evidence type="ECO:0000256" key="4">
    <source>
        <dbReference type="ARBA" id="ARBA00022980"/>
    </source>
</evidence>
<evidence type="ECO:0000256" key="3">
    <source>
        <dbReference type="ARBA" id="ARBA00022884"/>
    </source>
</evidence>
<dbReference type="OrthoDB" id="9809045at2"/>
<keyword evidence="4 8" id="KW-0689">Ribosomal protein</keyword>
<dbReference type="PANTHER" id="PTHR48277:SF1">
    <property type="entry name" value="MITOCHONDRIAL RIBOSOMAL PROTEIN S5"/>
    <property type="match status" value="1"/>
</dbReference>